<dbReference type="PRINTS" id="PR00081">
    <property type="entry name" value="GDHRDH"/>
</dbReference>
<gene>
    <name evidence="6" type="ORF">LAME_0E00298G</name>
</gene>
<evidence type="ECO:0000256" key="4">
    <source>
        <dbReference type="RuleBase" id="RU000363"/>
    </source>
</evidence>
<evidence type="ECO:0000259" key="5">
    <source>
        <dbReference type="SMART" id="SM00822"/>
    </source>
</evidence>
<dbReference type="FunFam" id="3.40.50.720:FF:000281">
    <property type="entry name" value="Uncharacterized oxidoreductase YIR035C"/>
    <property type="match status" value="1"/>
</dbReference>
<dbReference type="Proteomes" id="UP000191144">
    <property type="component" value="Chromosome E"/>
</dbReference>
<evidence type="ECO:0000313" key="6">
    <source>
        <dbReference type="EMBL" id="SCU88547.1"/>
    </source>
</evidence>
<dbReference type="InterPro" id="IPR002347">
    <property type="entry name" value="SDR_fam"/>
</dbReference>
<evidence type="ECO:0000313" key="7">
    <source>
        <dbReference type="Proteomes" id="UP000191144"/>
    </source>
</evidence>
<accession>A0A1G4JEC2</accession>
<dbReference type="Pfam" id="PF00106">
    <property type="entry name" value="adh_short"/>
    <property type="match status" value="1"/>
</dbReference>
<dbReference type="GO" id="GO:0050664">
    <property type="term" value="F:oxidoreductase activity, acting on NAD(P)H, oxygen as acceptor"/>
    <property type="evidence" value="ECO:0007669"/>
    <property type="project" value="TreeGrafter"/>
</dbReference>
<evidence type="ECO:0000256" key="2">
    <source>
        <dbReference type="ARBA" id="ARBA00022857"/>
    </source>
</evidence>
<comment type="similarity">
    <text evidence="1 4">Belongs to the short-chain dehydrogenases/reductases (SDR) family.</text>
</comment>
<evidence type="ECO:0000256" key="3">
    <source>
        <dbReference type="ARBA" id="ARBA00023002"/>
    </source>
</evidence>
<dbReference type="PROSITE" id="PS00061">
    <property type="entry name" value="ADH_SHORT"/>
    <property type="match status" value="1"/>
</dbReference>
<keyword evidence="7" id="KW-1185">Reference proteome</keyword>
<proteinExistence type="inferred from homology"/>
<dbReference type="OrthoDB" id="153074at2759"/>
<dbReference type="PANTHER" id="PTHR43008:SF8">
    <property type="entry name" value="BENZIL REDUCTASE ((S)-BENZOIN FORMING) IRC24"/>
    <property type="match status" value="1"/>
</dbReference>
<evidence type="ECO:0000256" key="1">
    <source>
        <dbReference type="ARBA" id="ARBA00006484"/>
    </source>
</evidence>
<dbReference type="InterPro" id="IPR057326">
    <property type="entry name" value="KR_dom"/>
</dbReference>
<keyword evidence="2" id="KW-0521">NADP</keyword>
<dbReference type="EMBL" id="LT598481">
    <property type="protein sequence ID" value="SCU88547.1"/>
    <property type="molecule type" value="Genomic_DNA"/>
</dbReference>
<organism evidence="6 7">
    <name type="scientific">Lachancea meyersii CBS 8951</name>
    <dbReference type="NCBI Taxonomy" id="1266667"/>
    <lineage>
        <taxon>Eukaryota</taxon>
        <taxon>Fungi</taxon>
        <taxon>Dikarya</taxon>
        <taxon>Ascomycota</taxon>
        <taxon>Saccharomycotina</taxon>
        <taxon>Saccharomycetes</taxon>
        <taxon>Saccharomycetales</taxon>
        <taxon>Saccharomycetaceae</taxon>
        <taxon>Lachancea</taxon>
    </lineage>
</organism>
<dbReference type="SUPFAM" id="SSF51735">
    <property type="entry name" value="NAD(P)-binding Rossmann-fold domains"/>
    <property type="match status" value="1"/>
</dbReference>
<reference evidence="7" key="1">
    <citation type="submission" date="2016-03" db="EMBL/GenBank/DDBJ databases">
        <authorList>
            <person name="Devillers Hugo."/>
        </authorList>
    </citation>
    <scope>NUCLEOTIDE SEQUENCE [LARGE SCALE GENOMIC DNA]</scope>
</reference>
<sequence>MSKTVLVTGVSKGIGRAIVEQLLNSDEKVKVIGIARSLNDLKEMQIKLGPRFEYLCADVTDEQAVSDFLTSKASVVDAIIANAGTLSPVQSVNEADISQWKRLFDINFFSVVSLVTRLLPQLRKSSQGDVILVSSGASVKPYYAWGAYGASKAALNHFATTLASEEANVQAVAIAPGVVDTQMQTEIRDSLGPANMTREALKRFTDLHEKGELLSPKVPATIYANLALKGIRAEINGKYLRYNDAQLTEYS</sequence>
<dbReference type="InterPro" id="IPR020904">
    <property type="entry name" value="Sc_DH/Rdtase_CS"/>
</dbReference>
<dbReference type="AlphaFoldDB" id="A0A1G4JEC2"/>
<protein>
    <submittedName>
        <fullName evidence="6">LAME_0E00298g1_1</fullName>
    </submittedName>
</protein>
<dbReference type="PRINTS" id="PR00080">
    <property type="entry name" value="SDRFAMILY"/>
</dbReference>
<feature type="domain" description="Ketoreductase" evidence="5">
    <location>
        <begin position="3"/>
        <end position="182"/>
    </location>
</feature>
<dbReference type="InterPro" id="IPR036291">
    <property type="entry name" value="NAD(P)-bd_dom_sf"/>
</dbReference>
<name>A0A1G4JEC2_9SACH</name>
<dbReference type="PANTHER" id="PTHR43008">
    <property type="entry name" value="BENZIL REDUCTASE"/>
    <property type="match status" value="1"/>
</dbReference>
<dbReference type="CDD" id="cd05367">
    <property type="entry name" value="SPR-like_SDR_c"/>
    <property type="match status" value="1"/>
</dbReference>
<dbReference type="SMART" id="SM00822">
    <property type="entry name" value="PKS_KR"/>
    <property type="match status" value="1"/>
</dbReference>
<dbReference type="Gene3D" id="3.40.50.720">
    <property type="entry name" value="NAD(P)-binding Rossmann-like Domain"/>
    <property type="match status" value="1"/>
</dbReference>
<keyword evidence="3" id="KW-0560">Oxidoreductase</keyword>